<protein>
    <submittedName>
        <fullName evidence="1">Uncharacterized protein</fullName>
    </submittedName>
</protein>
<dbReference type="HOGENOM" id="CLU_3057087_0_0_2"/>
<accession>F4BWN2</accession>
<gene>
    <name evidence="1" type="ordered locus">MCON_1945</name>
</gene>
<dbReference type="EMBL" id="CP002565">
    <property type="protein sequence ID" value="AEB68518.1"/>
    <property type="molecule type" value="Genomic_DNA"/>
</dbReference>
<dbReference type="InParanoid" id="F4BWN2"/>
<proteinExistence type="predicted"/>
<dbReference type="AlphaFoldDB" id="F4BWN2"/>
<name>F4BWN2_METSG</name>
<evidence type="ECO:0000313" key="1">
    <source>
        <dbReference type="EMBL" id="AEB68518.1"/>
    </source>
</evidence>
<reference evidence="1 2" key="1">
    <citation type="journal article" date="2011" name="J. Bacteriol.">
        <title>Complete genome sequence of Methanosaeta concilii, a specialist in aceticlastic methanogenesis.</title>
        <authorList>
            <person name="Barber R.D."/>
            <person name="Zhang L."/>
            <person name="Harnack M."/>
            <person name="Olson M.V."/>
            <person name="Kaul R."/>
            <person name="Ingram-Smith C."/>
            <person name="Smith K.S."/>
        </authorList>
    </citation>
    <scope>NUCLEOTIDE SEQUENCE [LARGE SCALE GENOMIC DNA]</scope>
    <source>
        <strain evidence="2">ATCC 5969 / DSM 3671 / JCM 10134 / NBRC 103675 / OCM 69 / GP-6</strain>
    </source>
</reference>
<keyword evidence="2" id="KW-1185">Reference proteome</keyword>
<organism evidence="1 2">
    <name type="scientific">Methanothrix soehngenii (strain ATCC 5969 / DSM 3671 / JCM 10134 / NBRC 103675 / OCM 69 / GP-6)</name>
    <name type="common">Methanosaeta concilii</name>
    <dbReference type="NCBI Taxonomy" id="990316"/>
    <lineage>
        <taxon>Archaea</taxon>
        <taxon>Methanobacteriati</taxon>
        <taxon>Methanobacteriota</taxon>
        <taxon>Stenosarchaea group</taxon>
        <taxon>Methanomicrobia</taxon>
        <taxon>Methanotrichales</taxon>
        <taxon>Methanotrichaceae</taxon>
        <taxon>Methanothrix</taxon>
    </lineage>
</organism>
<dbReference type="KEGG" id="mcj:MCON_1945"/>
<sequence>MIFLLILLIARPNQQDLMRSQQMKEAGQKKGVKSFFGYKESYQGAQVRNQRHP</sequence>
<evidence type="ECO:0000313" key="2">
    <source>
        <dbReference type="Proteomes" id="UP000007807"/>
    </source>
</evidence>
<dbReference type="STRING" id="990316.MCON_1945"/>
<dbReference type="Proteomes" id="UP000007807">
    <property type="component" value="Chromosome"/>
</dbReference>